<comment type="caution">
    <text evidence="2">The sequence shown here is derived from an EMBL/GenBank/DDBJ whole genome shotgun (WGS) entry which is preliminary data.</text>
</comment>
<protein>
    <recommendedName>
        <fullName evidence="1">N-acetyltransferase domain-containing protein</fullName>
    </recommendedName>
</protein>
<keyword evidence="3" id="KW-1185">Reference proteome</keyword>
<dbReference type="InterPro" id="IPR016181">
    <property type="entry name" value="Acyl_CoA_acyltransferase"/>
</dbReference>
<name>A0ABP3T1X9_9SPHN</name>
<feature type="domain" description="N-acetyltransferase" evidence="1">
    <location>
        <begin position="131"/>
        <end position="198"/>
    </location>
</feature>
<evidence type="ECO:0000259" key="1">
    <source>
        <dbReference type="Pfam" id="PF13508"/>
    </source>
</evidence>
<dbReference type="Pfam" id="PF13508">
    <property type="entry name" value="Acetyltransf_7"/>
    <property type="match status" value="1"/>
</dbReference>
<dbReference type="RefSeq" id="WP_163956946.1">
    <property type="nucleotide sequence ID" value="NZ_BAAAES010000008.1"/>
</dbReference>
<evidence type="ECO:0000313" key="2">
    <source>
        <dbReference type="EMBL" id="GAA0670726.1"/>
    </source>
</evidence>
<dbReference type="InterPro" id="IPR000182">
    <property type="entry name" value="GNAT_dom"/>
</dbReference>
<dbReference type="SUPFAM" id="SSF55729">
    <property type="entry name" value="Acyl-CoA N-acyltransferases (Nat)"/>
    <property type="match status" value="1"/>
</dbReference>
<reference evidence="3" key="1">
    <citation type="journal article" date="2019" name="Int. J. Syst. Evol. Microbiol.">
        <title>The Global Catalogue of Microorganisms (GCM) 10K type strain sequencing project: providing services to taxonomists for standard genome sequencing and annotation.</title>
        <authorList>
            <consortium name="The Broad Institute Genomics Platform"/>
            <consortium name="The Broad Institute Genome Sequencing Center for Infectious Disease"/>
            <person name="Wu L."/>
            <person name="Ma J."/>
        </authorList>
    </citation>
    <scope>NUCLEOTIDE SEQUENCE [LARGE SCALE GENOMIC DNA]</scope>
    <source>
        <strain evidence="3">JCM 14603</strain>
    </source>
</reference>
<evidence type="ECO:0000313" key="3">
    <source>
        <dbReference type="Proteomes" id="UP001500238"/>
    </source>
</evidence>
<dbReference type="EMBL" id="BAAAES010000008">
    <property type="protein sequence ID" value="GAA0670726.1"/>
    <property type="molecule type" value="Genomic_DNA"/>
</dbReference>
<gene>
    <name evidence="2" type="ORF">GCM10009102_21890</name>
</gene>
<dbReference type="Gene3D" id="3.40.630.30">
    <property type="match status" value="1"/>
</dbReference>
<sequence>MTAIDPALVHGWLAARSLSRGLPAPVADGGGWRVDTDAADETRRYVFAAPVPGLLHLAETIAEPRIFLKLCADAATLRRLLPARWAIIDANCMMVTDASPIPPRTLPPGYALATTTTGAVSHVTITAPDGTVAASGYAAERDGIFAYDRIVTTEPHRRRGLGSALMAALGATRTDDRAQQILTATTMGVALYRSLGWRVYCPYTTAGL</sequence>
<proteinExistence type="predicted"/>
<organism evidence="2 3">
    <name type="scientific">Sphingomonas insulae</name>
    <dbReference type="NCBI Taxonomy" id="424800"/>
    <lineage>
        <taxon>Bacteria</taxon>
        <taxon>Pseudomonadati</taxon>
        <taxon>Pseudomonadota</taxon>
        <taxon>Alphaproteobacteria</taxon>
        <taxon>Sphingomonadales</taxon>
        <taxon>Sphingomonadaceae</taxon>
        <taxon>Sphingomonas</taxon>
    </lineage>
</organism>
<accession>A0ABP3T1X9</accession>
<dbReference type="Proteomes" id="UP001500238">
    <property type="component" value="Unassembled WGS sequence"/>
</dbReference>